<feature type="binding site" evidence="7">
    <location>
        <position position="209"/>
    </location>
    <ligand>
        <name>Mg(2+)</name>
        <dbReference type="ChEBI" id="CHEBI:18420"/>
    </ligand>
</feature>
<dbReference type="GO" id="GO:0046872">
    <property type="term" value="F:metal ion binding"/>
    <property type="evidence" value="ECO:0007669"/>
    <property type="project" value="UniProtKB-KW"/>
</dbReference>
<feature type="binding site" evidence="7">
    <location>
        <position position="149"/>
    </location>
    <ligand>
        <name>Mg(2+)</name>
        <dbReference type="ChEBI" id="CHEBI:18420"/>
    </ligand>
</feature>
<dbReference type="GO" id="GO:0044038">
    <property type="term" value="P:cell wall macromolecule biosynthetic process"/>
    <property type="evidence" value="ECO:0007669"/>
    <property type="project" value="TreeGrafter"/>
</dbReference>
<feature type="transmembrane region" description="Helical" evidence="8">
    <location>
        <begin position="120"/>
        <end position="142"/>
    </location>
</feature>
<accession>I0AJG0</accession>
<feature type="transmembrane region" description="Helical" evidence="8">
    <location>
        <begin position="311"/>
        <end position="335"/>
    </location>
</feature>
<dbReference type="GO" id="GO:0009103">
    <property type="term" value="P:lipopolysaccharide biosynthetic process"/>
    <property type="evidence" value="ECO:0007669"/>
    <property type="project" value="TreeGrafter"/>
</dbReference>
<dbReference type="Pfam" id="PF00953">
    <property type="entry name" value="Glycos_transf_4"/>
    <property type="match status" value="1"/>
</dbReference>
<feature type="transmembrane region" description="Helical" evidence="8">
    <location>
        <begin position="507"/>
        <end position="524"/>
    </location>
</feature>
<evidence type="ECO:0000256" key="5">
    <source>
        <dbReference type="ARBA" id="ARBA00022989"/>
    </source>
</evidence>
<feature type="transmembrane region" description="Helical" evidence="8">
    <location>
        <begin position="205"/>
        <end position="225"/>
    </location>
</feature>
<keyword evidence="2" id="KW-1003">Cell membrane</keyword>
<evidence type="ECO:0000256" key="8">
    <source>
        <dbReference type="SAM" id="Phobius"/>
    </source>
</evidence>
<gene>
    <name evidence="9" type="primary">rfe</name>
    <name evidence="9" type="ordered locus">IALB_1407</name>
</gene>
<evidence type="ECO:0000313" key="10">
    <source>
        <dbReference type="Proteomes" id="UP000007394"/>
    </source>
</evidence>
<evidence type="ECO:0000256" key="6">
    <source>
        <dbReference type="ARBA" id="ARBA00023136"/>
    </source>
</evidence>
<dbReference type="PATRIC" id="fig|945713.3.peg.1407"/>
<protein>
    <submittedName>
        <fullName evidence="9">Undecaprenyl-phosphate alpha-N-acetylglucosaminyltransferase</fullName>
    </submittedName>
</protein>
<keyword evidence="6 8" id="KW-0472">Membrane</keyword>
<reference evidence="9 10" key="1">
    <citation type="journal article" date="2012" name="Front. Microbiol.">
        <title>Complete genome of Ignavibacterium album, a metabolically versatile, flagellated, facultative anaerobe from the phylum Chlorobi.</title>
        <authorList>
            <person name="Liu Z."/>
            <person name="Frigaard N.-U."/>
            <person name="Vogl K."/>
            <person name="Iino T."/>
            <person name="Ohkuma M."/>
            <person name="Overmann J."/>
            <person name="Bryant D.A."/>
        </authorList>
    </citation>
    <scope>NUCLEOTIDE SEQUENCE [LARGE SCALE GENOMIC DNA]</scope>
    <source>
        <strain evidence="10">DSM 19864 / JCM 16511 / NBRC 101810 / Mat9-16</strain>
    </source>
</reference>
<dbReference type="OrthoDB" id="9783652at2"/>
<evidence type="ECO:0000256" key="2">
    <source>
        <dbReference type="ARBA" id="ARBA00022475"/>
    </source>
</evidence>
<dbReference type="Proteomes" id="UP000007394">
    <property type="component" value="Chromosome"/>
</dbReference>
<evidence type="ECO:0000313" key="9">
    <source>
        <dbReference type="EMBL" id="AFH49117.1"/>
    </source>
</evidence>
<keyword evidence="3 9" id="KW-0808">Transferase</keyword>
<feature type="transmembrane region" description="Helical" evidence="8">
    <location>
        <begin position="449"/>
        <end position="467"/>
    </location>
</feature>
<proteinExistence type="predicted"/>
<keyword evidence="5 8" id="KW-1133">Transmembrane helix</keyword>
<dbReference type="HOGENOM" id="CLU_489820_0_0_10"/>
<keyword evidence="7" id="KW-0479">Metal-binding</keyword>
<dbReference type="CDD" id="cd06853">
    <property type="entry name" value="GT_WecA_like"/>
    <property type="match status" value="1"/>
</dbReference>
<dbReference type="STRING" id="945713.IALB_1407"/>
<dbReference type="GO" id="GO:0016780">
    <property type="term" value="F:phosphotransferase activity, for other substituted phosphate groups"/>
    <property type="evidence" value="ECO:0007669"/>
    <property type="project" value="InterPro"/>
</dbReference>
<dbReference type="InterPro" id="IPR000715">
    <property type="entry name" value="Glycosyl_transferase_4"/>
</dbReference>
<keyword evidence="4 8" id="KW-0812">Transmembrane</keyword>
<dbReference type="GO" id="GO:0016757">
    <property type="term" value="F:glycosyltransferase activity"/>
    <property type="evidence" value="ECO:0007669"/>
    <property type="project" value="UniProtKB-KW"/>
</dbReference>
<feature type="transmembrane region" description="Helical" evidence="8">
    <location>
        <begin position="356"/>
        <end position="377"/>
    </location>
</feature>
<feature type="transmembrane region" description="Helical" evidence="8">
    <location>
        <begin position="237"/>
        <end position="256"/>
    </location>
</feature>
<evidence type="ECO:0000256" key="7">
    <source>
        <dbReference type="PIRSR" id="PIRSR600715-1"/>
    </source>
</evidence>
<dbReference type="eggNOG" id="COG0472">
    <property type="taxonomic scope" value="Bacteria"/>
</dbReference>
<dbReference type="GO" id="GO:0005886">
    <property type="term" value="C:plasma membrane"/>
    <property type="evidence" value="ECO:0007669"/>
    <property type="project" value="UniProtKB-SubCell"/>
</dbReference>
<feature type="transmembrane region" description="Helical" evidence="8">
    <location>
        <begin position="536"/>
        <end position="555"/>
    </location>
</feature>
<dbReference type="PANTHER" id="PTHR22926">
    <property type="entry name" value="PHOSPHO-N-ACETYLMURAMOYL-PENTAPEPTIDE-TRANSFERASE"/>
    <property type="match status" value="1"/>
</dbReference>
<dbReference type="RefSeq" id="WP_014560272.1">
    <property type="nucleotide sequence ID" value="NC_017464.1"/>
</dbReference>
<name>I0AJG0_IGNAJ</name>
<dbReference type="PANTHER" id="PTHR22926:SF3">
    <property type="entry name" value="UNDECAPRENYL-PHOSPHATE ALPHA-N-ACETYLGLUCOSAMINYL 1-PHOSPHATE TRANSFERASE"/>
    <property type="match status" value="1"/>
</dbReference>
<evidence type="ECO:0000256" key="4">
    <source>
        <dbReference type="ARBA" id="ARBA00022692"/>
    </source>
</evidence>
<keyword evidence="7" id="KW-0460">Magnesium</keyword>
<comment type="cofactor">
    <cofactor evidence="7">
        <name>Mg(2+)</name>
        <dbReference type="ChEBI" id="CHEBI:18420"/>
    </cofactor>
</comment>
<feature type="transmembrane region" description="Helical" evidence="8">
    <location>
        <begin position="479"/>
        <end position="501"/>
    </location>
</feature>
<feature type="transmembrane region" description="Helical" evidence="8">
    <location>
        <begin position="412"/>
        <end position="429"/>
    </location>
</feature>
<evidence type="ECO:0000256" key="1">
    <source>
        <dbReference type="ARBA" id="ARBA00004651"/>
    </source>
</evidence>
<dbReference type="GO" id="GO:0071555">
    <property type="term" value="P:cell wall organization"/>
    <property type="evidence" value="ECO:0007669"/>
    <property type="project" value="TreeGrafter"/>
</dbReference>
<keyword evidence="10" id="KW-1185">Reference proteome</keyword>
<feature type="transmembrane region" description="Helical" evidence="8">
    <location>
        <begin position="51"/>
        <end position="84"/>
    </location>
</feature>
<feature type="transmembrane region" description="Helical" evidence="8">
    <location>
        <begin position="389"/>
        <end position="405"/>
    </location>
</feature>
<dbReference type="AlphaFoldDB" id="I0AJG0"/>
<dbReference type="KEGG" id="ial:IALB_1407"/>
<feature type="transmembrane region" description="Helical" evidence="8">
    <location>
        <begin position="179"/>
        <end position="198"/>
    </location>
</feature>
<sequence length="556" mass="63767">MLFLISVFFSFIAVVFATPLFANLLSSLEIVDHPDSNRKIHSQPTPRMGGVIIYSVVILFLIFLFPFIYEFKFFLIGSLILFILGVADDLWNLKWSVKFTGQGIAALLLMLYLIKHNYFQFNFIGISISPFIALPLMFFFIVGTLNAFNLLDGMDGLVSGFSLIIGSLSFLLSFNSESFFVPLLSILIIGTTLGFLKFNGNPASIFLGDSGSLVLGYFCLTALLSSASEASNHTIDLVFVGMVLSVPLLDTLRVMLCRIIKGKNPFLPDKNHLHHIIYSKKIRHKTTVFIILALTIISVLIALYYKFSSAIAGISLFILFSIILLSINKLLDFILKKENLLLYGRIIKSLPNKMAVVFKFYILPIVTFLIFSFLTYLLFSRVSLNDKRMLYLLLFNFLTMAYIFINLKSKNYISDFFVFVNFVMFFYTTDAREIFYRLYQVPIFNFINLNQLFIILVVPVIIFYFLFRDKLVDNYKEETLAGVDLILALAIVSNYLFIKFSGIAQEYYFFADILIRSFLVYLLYKIIVGCFPKLRFQLYFTSYIIVIIALLRIIVL</sequence>
<comment type="subcellular location">
    <subcellularLocation>
        <location evidence="1">Cell membrane</location>
        <topology evidence="1">Multi-pass membrane protein</topology>
    </subcellularLocation>
</comment>
<feature type="transmembrane region" description="Helical" evidence="8">
    <location>
        <begin position="286"/>
        <end position="305"/>
    </location>
</feature>
<evidence type="ECO:0000256" key="3">
    <source>
        <dbReference type="ARBA" id="ARBA00022679"/>
    </source>
</evidence>
<keyword evidence="9" id="KW-0328">Glycosyltransferase</keyword>
<feature type="transmembrane region" description="Helical" evidence="8">
    <location>
        <begin position="96"/>
        <end position="114"/>
    </location>
</feature>
<organism evidence="9 10">
    <name type="scientific">Ignavibacterium album (strain DSM 19864 / JCM 16511 / NBRC 101810 / Mat9-16)</name>
    <dbReference type="NCBI Taxonomy" id="945713"/>
    <lineage>
        <taxon>Bacteria</taxon>
        <taxon>Pseudomonadati</taxon>
        <taxon>Ignavibacteriota</taxon>
        <taxon>Ignavibacteria</taxon>
        <taxon>Ignavibacteriales</taxon>
        <taxon>Ignavibacteriaceae</taxon>
        <taxon>Ignavibacterium</taxon>
    </lineage>
</organism>
<dbReference type="EMBL" id="CP003418">
    <property type="protein sequence ID" value="AFH49117.1"/>
    <property type="molecule type" value="Genomic_DNA"/>
</dbReference>